<dbReference type="PANTHER" id="PTHR35020">
    <property type="entry name" value="N-ACETYLGLUCOSAMINE-INDUCED PROTEIN 1"/>
    <property type="match status" value="1"/>
</dbReference>
<accession>A0ABR4PP34</accession>
<organism evidence="1 2">
    <name type="scientific">Phlyctema vagabunda</name>
    <dbReference type="NCBI Taxonomy" id="108571"/>
    <lineage>
        <taxon>Eukaryota</taxon>
        <taxon>Fungi</taxon>
        <taxon>Dikarya</taxon>
        <taxon>Ascomycota</taxon>
        <taxon>Pezizomycotina</taxon>
        <taxon>Leotiomycetes</taxon>
        <taxon>Helotiales</taxon>
        <taxon>Dermateaceae</taxon>
        <taxon>Phlyctema</taxon>
    </lineage>
</organism>
<evidence type="ECO:0008006" key="3">
    <source>
        <dbReference type="Google" id="ProtNLM"/>
    </source>
</evidence>
<dbReference type="Pfam" id="PF12239">
    <property type="entry name" value="DUF3605"/>
    <property type="match status" value="1"/>
</dbReference>
<evidence type="ECO:0000313" key="1">
    <source>
        <dbReference type="EMBL" id="KAL3425045.1"/>
    </source>
</evidence>
<dbReference type="Proteomes" id="UP001629113">
    <property type="component" value="Unassembled WGS sequence"/>
</dbReference>
<protein>
    <recommendedName>
        <fullName evidence="3">N-acetylglucosamine-induced protein 1</fullName>
    </recommendedName>
</protein>
<reference evidence="1 2" key="1">
    <citation type="submission" date="2024-06" db="EMBL/GenBank/DDBJ databases">
        <title>Complete genome of Phlyctema vagabunda strain 19-DSS-EL-015.</title>
        <authorList>
            <person name="Fiorenzani C."/>
        </authorList>
    </citation>
    <scope>NUCLEOTIDE SEQUENCE [LARGE SCALE GENOMIC DNA]</scope>
    <source>
        <strain evidence="1 2">19-DSS-EL-015</strain>
    </source>
</reference>
<keyword evidence="2" id="KW-1185">Reference proteome</keyword>
<dbReference type="PANTHER" id="PTHR35020:SF2">
    <property type="entry name" value="N-ACETYLGLUCOSAMINE-INDUCED PROTEIN 1"/>
    <property type="match status" value="1"/>
</dbReference>
<comment type="caution">
    <text evidence="1">The sequence shown here is derived from an EMBL/GenBank/DDBJ whole genome shotgun (WGS) entry which is preliminary data.</text>
</comment>
<sequence>MGNSAPETLNEEAPFPLTDTDRWILSLTDEEFHHHTWDELKHIIETNDLSILKRKPSDLRRYMAWTASTKAEYGSMTAYLLANRLPKAWGRPPFTPESPIPFQSQSDYEILINDWPYGLEAGISHLVVWSRTPIETEGETGDVTKQSRERIEGFVKKTFAQRLGEGGEQRVMWFKNWVALQSVRSLEHIHILVRDVDTDILAEWTHRKDG</sequence>
<name>A0ABR4PP34_9HELO</name>
<evidence type="ECO:0000313" key="2">
    <source>
        <dbReference type="Proteomes" id="UP001629113"/>
    </source>
</evidence>
<dbReference type="InterPro" id="IPR022036">
    <property type="entry name" value="DUF3605"/>
</dbReference>
<gene>
    <name evidence="1" type="ORF">PVAG01_04326</name>
</gene>
<dbReference type="EMBL" id="JBFCZG010000003">
    <property type="protein sequence ID" value="KAL3425045.1"/>
    <property type="molecule type" value="Genomic_DNA"/>
</dbReference>
<proteinExistence type="predicted"/>